<name>A0ABQ1I6P1_9ALTE</name>
<dbReference type="PROSITE" id="PS50885">
    <property type="entry name" value="HAMP"/>
    <property type="match status" value="1"/>
</dbReference>
<feature type="transmembrane region" description="Helical" evidence="6">
    <location>
        <begin position="319"/>
        <end position="344"/>
    </location>
</feature>
<dbReference type="Proteomes" id="UP000651977">
    <property type="component" value="Unassembled WGS sequence"/>
</dbReference>
<keyword evidence="10" id="KW-1185">Reference proteome</keyword>
<organism evidence="9 10">
    <name type="scientific">Agarivorans gilvus</name>
    <dbReference type="NCBI Taxonomy" id="680279"/>
    <lineage>
        <taxon>Bacteria</taxon>
        <taxon>Pseudomonadati</taxon>
        <taxon>Pseudomonadota</taxon>
        <taxon>Gammaproteobacteria</taxon>
        <taxon>Alteromonadales</taxon>
        <taxon>Alteromonadaceae</taxon>
        <taxon>Agarivorans</taxon>
    </lineage>
</organism>
<evidence type="ECO:0000256" key="1">
    <source>
        <dbReference type="ARBA" id="ARBA00004370"/>
    </source>
</evidence>
<dbReference type="Pfam" id="PF00672">
    <property type="entry name" value="HAMP"/>
    <property type="match status" value="1"/>
</dbReference>
<evidence type="ECO:0000256" key="2">
    <source>
        <dbReference type="ARBA" id="ARBA00023224"/>
    </source>
</evidence>
<evidence type="ECO:0000313" key="10">
    <source>
        <dbReference type="Proteomes" id="UP000651977"/>
    </source>
</evidence>
<dbReference type="CDD" id="cd06225">
    <property type="entry name" value="HAMP"/>
    <property type="match status" value="1"/>
</dbReference>
<comment type="subcellular location">
    <subcellularLocation>
        <location evidence="1">Membrane</location>
    </subcellularLocation>
</comment>
<dbReference type="PANTHER" id="PTHR32089:SF112">
    <property type="entry name" value="LYSOZYME-LIKE PROTEIN-RELATED"/>
    <property type="match status" value="1"/>
</dbReference>
<evidence type="ECO:0000259" key="8">
    <source>
        <dbReference type="PROSITE" id="PS50885"/>
    </source>
</evidence>
<dbReference type="EMBL" id="BMDY01000025">
    <property type="protein sequence ID" value="GGB17814.1"/>
    <property type="molecule type" value="Genomic_DNA"/>
</dbReference>
<evidence type="ECO:0000259" key="7">
    <source>
        <dbReference type="PROSITE" id="PS50111"/>
    </source>
</evidence>
<comment type="similarity">
    <text evidence="3">Belongs to the methyl-accepting chemotaxis (MCP) protein family.</text>
</comment>
<dbReference type="InterPro" id="IPR003660">
    <property type="entry name" value="HAMP_dom"/>
</dbReference>
<protein>
    <submittedName>
        <fullName evidence="9">Methyl-accepting chemotaxis protein</fullName>
    </submittedName>
</protein>
<dbReference type="SUPFAM" id="SSF58104">
    <property type="entry name" value="Methyl-accepting chemotaxis protein (MCP) signaling domain"/>
    <property type="match status" value="1"/>
</dbReference>
<keyword evidence="6" id="KW-1133">Transmembrane helix</keyword>
<accession>A0ABQ1I6P1</accession>
<dbReference type="SMART" id="SM00283">
    <property type="entry name" value="MA"/>
    <property type="match status" value="1"/>
</dbReference>
<reference evidence="10" key="1">
    <citation type="journal article" date="2019" name="Int. J. Syst. Evol. Microbiol.">
        <title>The Global Catalogue of Microorganisms (GCM) 10K type strain sequencing project: providing services to taxonomists for standard genome sequencing and annotation.</title>
        <authorList>
            <consortium name="The Broad Institute Genomics Platform"/>
            <consortium name="The Broad Institute Genome Sequencing Center for Infectious Disease"/>
            <person name="Wu L."/>
            <person name="Ma J."/>
        </authorList>
    </citation>
    <scope>NUCLEOTIDE SEQUENCE [LARGE SCALE GENOMIC DNA]</scope>
    <source>
        <strain evidence="10">CGMCC 1.10131</strain>
    </source>
</reference>
<feature type="transmembrane region" description="Helical" evidence="6">
    <location>
        <begin position="12"/>
        <end position="32"/>
    </location>
</feature>
<feature type="domain" description="HAMP" evidence="8">
    <location>
        <begin position="346"/>
        <end position="398"/>
    </location>
</feature>
<proteinExistence type="inferred from homology"/>
<dbReference type="InterPro" id="IPR004089">
    <property type="entry name" value="MCPsignal_dom"/>
</dbReference>
<dbReference type="Gene3D" id="1.10.287.950">
    <property type="entry name" value="Methyl-accepting chemotaxis protein"/>
    <property type="match status" value="1"/>
</dbReference>
<gene>
    <name evidence="9" type="ORF">GCM10007414_34040</name>
</gene>
<keyword evidence="2 4" id="KW-0807">Transducer</keyword>
<keyword evidence="6" id="KW-0472">Membrane</keyword>
<dbReference type="PANTHER" id="PTHR32089">
    <property type="entry name" value="METHYL-ACCEPTING CHEMOTAXIS PROTEIN MCPB"/>
    <property type="match status" value="1"/>
</dbReference>
<dbReference type="RefSeq" id="WP_055733990.1">
    <property type="nucleotide sequence ID" value="NZ_BMDY01000025.1"/>
</dbReference>
<sequence>MLSYKKLSITQLIFGTFSLLCLVLLVMGLVAWKQMQKAEATMADVTEQAFPLMEHASQLSRSLTAVERVLNNAIQERDLQRVETWLASYQQRVQEYQQTEAEMATWLSNNGVKSERFSLVQQQNQLLFQDAEKLLDLHQLVLESDKVLAERTASFQGISLRINLLLGQLFDEDDPSVLRLMLEAVGNDLSTMQVATINVLNSSDPNQVADVIKSNREMKEYVNEDFSEFAQAKELVGGKNSNKGEHELVAQVPWLVNEVTSDGGLLGEYQRHLTTLQQLMALKEAITEQLQTVNNNLNQLTQESQQSTGQQITQASASILTMISSGAVVIPLSIIFCFVMGLSIQRLIKAPLKQLIITLKRLAEGDLSQPCQYQSGNEFGMLSKQLNQVIAQQRNTVTMLRNKSETLGQASSVNRQHGKDIMKQLDEQRSQCITVSAAMTEMEQAIQDVARRAESAAQGMRDISNTTQDGVQLAEQALANNQSLSANIASSTERVKSVSESSKAIFSILEVIDGITQQTNLLALNAAIEAARAGEQGRGFAVVADEVRQLAQRTASSTTEIQNMIGGLQQDTELAVNEIEQCNHSMQLNAENVRAINQQIVEINQHIERLSLLNEEISVATSQQQTTSEDVSCSMETISTAAQNNLAVVTELNRLSDDLESVAQEQVNLVNGFKFA</sequence>
<keyword evidence="6" id="KW-0812">Transmembrane</keyword>
<keyword evidence="5" id="KW-0175">Coiled coil</keyword>
<dbReference type="Pfam" id="PF00015">
    <property type="entry name" value="MCPsignal"/>
    <property type="match status" value="1"/>
</dbReference>
<evidence type="ECO:0000256" key="6">
    <source>
        <dbReference type="SAM" id="Phobius"/>
    </source>
</evidence>
<evidence type="ECO:0000256" key="5">
    <source>
        <dbReference type="SAM" id="Coils"/>
    </source>
</evidence>
<feature type="domain" description="Methyl-accepting transducer" evidence="7">
    <location>
        <begin position="403"/>
        <end position="639"/>
    </location>
</feature>
<dbReference type="PROSITE" id="PS50111">
    <property type="entry name" value="CHEMOTAXIS_TRANSDUC_2"/>
    <property type="match status" value="1"/>
</dbReference>
<evidence type="ECO:0000313" key="9">
    <source>
        <dbReference type="EMBL" id="GGB17814.1"/>
    </source>
</evidence>
<evidence type="ECO:0000256" key="3">
    <source>
        <dbReference type="ARBA" id="ARBA00029447"/>
    </source>
</evidence>
<dbReference type="SMART" id="SM00304">
    <property type="entry name" value="HAMP"/>
    <property type="match status" value="1"/>
</dbReference>
<comment type="caution">
    <text evidence="9">The sequence shown here is derived from an EMBL/GenBank/DDBJ whole genome shotgun (WGS) entry which is preliminary data.</text>
</comment>
<evidence type="ECO:0000256" key="4">
    <source>
        <dbReference type="PROSITE-ProRule" id="PRU00284"/>
    </source>
</evidence>
<dbReference type="CDD" id="cd11386">
    <property type="entry name" value="MCP_signal"/>
    <property type="match status" value="1"/>
</dbReference>
<feature type="coiled-coil region" evidence="5">
    <location>
        <begin position="276"/>
        <end position="310"/>
    </location>
</feature>